<keyword evidence="3" id="KW-1185">Reference proteome</keyword>
<dbReference type="EMBL" id="JAAGAX010000010">
    <property type="protein sequence ID" value="KAF2302017.1"/>
    <property type="molecule type" value="Genomic_DNA"/>
</dbReference>
<protein>
    <recommendedName>
        <fullName evidence="1">Amidase domain-containing protein</fullName>
    </recommendedName>
</protein>
<accession>A0A6A6LNC2</accession>
<organism evidence="2 3">
    <name type="scientific">Hevea brasiliensis</name>
    <name type="common">Para rubber tree</name>
    <name type="synonym">Siphonia brasiliensis</name>
    <dbReference type="NCBI Taxonomy" id="3981"/>
    <lineage>
        <taxon>Eukaryota</taxon>
        <taxon>Viridiplantae</taxon>
        <taxon>Streptophyta</taxon>
        <taxon>Embryophyta</taxon>
        <taxon>Tracheophyta</taxon>
        <taxon>Spermatophyta</taxon>
        <taxon>Magnoliopsida</taxon>
        <taxon>eudicotyledons</taxon>
        <taxon>Gunneridae</taxon>
        <taxon>Pentapetalae</taxon>
        <taxon>rosids</taxon>
        <taxon>fabids</taxon>
        <taxon>Malpighiales</taxon>
        <taxon>Euphorbiaceae</taxon>
        <taxon>Crotonoideae</taxon>
        <taxon>Micrandreae</taxon>
        <taxon>Hevea</taxon>
    </lineage>
</organism>
<dbReference type="AlphaFoldDB" id="A0A6A6LNC2"/>
<comment type="caution">
    <text evidence="2">The sequence shown here is derived from an EMBL/GenBank/DDBJ whole genome shotgun (WGS) entry which is preliminary data.</text>
</comment>
<dbReference type="PANTHER" id="PTHR42678:SF34">
    <property type="entry name" value="OS04G0183300 PROTEIN"/>
    <property type="match status" value="1"/>
</dbReference>
<dbReference type="PANTHER" id="PTHR42678">
    <property type="entry name" value="AMIDASE"/>
    <property type="match status" value="1"/>
</dbReference>
<dbReference type="Pfam" id="PF01425">
    <property type="entry name" value="Amidase"/>
    <property type="match status" value="2"/>
</dbReference>
<evidence type="ECO:0000313" key="3">
    <source>
        <dbReference type="Proteomes" id="UP000467840"/>
    </source>
</evidence>
<reference evidence="2 3" key="1">
    <citation type="journal article" date="2020" name="Mol. Plant">
        <title>The Chromosome-Based Rubber Tree Genome Provides New Insights into Spurge Genome Evolution and Rubber Biosynthesis.</title>
        <authorList>
            <person name="Liu J."/>
            <person name="Shi C."/>
            <person name="Shi C.C."/>
            <person name="Li W."/>
            <person name="Zhang Q.J."/>
            <person name="Zhang Y."/>
            <person name="Li K."/>
            <person name="Lu H.F."/>
            <person name="Shi C."/>
            <person name="Zhu S.T."/>
            <person name="Xiao Z.Y."/>
            <person name="Nan H."/>
            <person name="Yue Y."/>
            <person name="Zhu X.G."/>
            <person name="Wu Y."/>
            <person name="Hong X.N."/>
            <person name="Fan G.Y."/>
            <person name="Tong Y."/>
            <person name="Zhang D."/>
            <person name="Mao C.L."/>
            <person name="Liu Y.L."/>
            <person name="Hao S.J."/>
            <person name="Liu W.Q."/>
            <person name="Lv M.Q."/>
            <person name="Zhang H.B."/>
            <person name="Liu Y."/>
            <person name="Hu-Tang G.R."/>
            <person name="Wang J.P."/>
            <person name="Wang J.H."/>
            <person name="Sun Y.H."/>
            <person name="Ni S.B."/>
            <person name="Chen W.B."/>
            <person name="Zhang X.C."/>
            <person name="Jiao Y.N."/>
            <person name="Eichler E.E."/>
            <person name="Li G.H."/>
            <person name="Liu X."/>
            <person name="Gao L.Z."/>
        </authorList>
    </citation>
    <scope>NUCLEOTIDE SEQUENCE [LARGE SCALE GENOMIC DNA]</scope>
    <source>
        <strain evidence="3">cv. GT1</strain>
        <tissue evidence="2">Leaf</tissue>
    </source>
</reference>
<proteinExistence type="predicted"/>
<dbReference type="Proteomes" id="UP000467840">
    <property type="component" value="Chromosome 4"/>
</dbReference>
<feature type="domain" description="Amidase" evidence="1">
    <location>
        <begin position="51"/>
        <end position="353"/>
    </location>
</feature>
<evidence type="ECO:0000259" key="1">
    <source>
        <dbReference type="Pfam" id="PF01425"/>
    </source>
</evidence>
<dbReference type="InterPro" id="IPR023631">
    <property type="entry name" value="Amidase_dom"/>
</dbReference>
<sequence>MENNTFLKFSLLSLLILVVVTVTSHGFLIKEATIYDLQLAFKQNQLTSRQLVEYYIGEIRRLNSVLNGIIEINPDALYQADKADYERRVKAPGSLVGLHGIPILLKDNIGTKDKLNTTAGSFALFRSVVPQDAGVVMKLKKAGAIILGKASMTEWAAFRSLTLPNGFSARGGQGKNPYVLSADPCGSSSGPAISVAANLVAVSLGTETDGSILCPSNANSVVGIKPTVGLTSRAGVVPVSFRQDTIGPICRTVSDAVYVLDAIAGVDYNDGATRQALQFIPYGGYKQFLKPYGLKGKRLGVVRNPFLSFASKAESQAFEYHLQTLRQGGAIVVDHLEIANISTILNPNASGEAVALLAEFKISLNAYLGSLVASPVRSLADVIAFNQKFADVEKIQEFGQDIFLAAQATNGIGNTERAALANLAELTRDGFQKLMWDNKAVLEVNPDVVYLANVADYERRAKYPNSLLPLHGIPTLLKDDIATKQDKVSTTVCSYALIRSVAPRDTGVVVKLKKAGAILFGKANLSEWAGIRSSRTPNGFCGRGGHGRRWNREVNEKNKLDAFVAPLNGPADSKIRYVLAIGGYPGIAIPTGYDIKGVPFGICFGELKGTEPKLIEIAYGFEAAAKIRKPPSFKP</sequence>
<name>A0A6A6LNC2_HEVBR</name>
<evidence type="ECO:0000313" key="2">
    <source>
        <dbReference type="EMBL" id="KAF2302017.1"/>
    </source>
</evidence>
<gene>
    <name evidence="2" type="ORF">GH714_031365</name>
</gene>
<dbReference type="Gene3D" id="3.90.1300.10">
    <property type="entry name" value="Amidase signature (AS) domain"/>
    <property type="match status" value="3"/>
</dbReference>
<dbReference type="InterPro" id="IPR036928">
    <property type="entry name" value="AS_sf"/>
</dbReference>
<feature type="domain" description="Amidase" evidence="1">
    <location>
        <begin position="452"/>
        <end position="534"/>
    </location>
</feature>
<dbReference type="SUPFAM" id="SSF75304">
    <property type="entry name" value="Amidase signature (AS) enzymes"/>
    <property type="match status" value="3"/>
</dbReference>